<evidence type="ECO:0000313" key="1">
    <source>
        <dbReference type="EMBL" id="PXF48494.1"/>
    </source>
</evidence>
<comment type="caution">
    <text evidence="1">The sequence shown here is derived from an EMBL/GenBank/DDBJ whole genome shotgun (WGS) entry which is preliminary data.</text>
</comment>
<dbReference type="EMBL" id="NBIV01000013">
    <property type="protein sequence ID" value="PXF48494.1"/>
    <property type="molecule type" value="Genomic_DNA"/>
</dbReference>
<accession>A0A2V3J272</accession>
<organism evidence="1 2">
    <name type="scientific">Gracilariopsis chorda</name>
    <dbReference type="NCBI Taxonomy" id="448386"/>
    <lineage>
        <taxon>Eukaryota</taxon>
        <taxon>Rhodophyta</taxon>
        <taxon>Florideophyceae</taxon>
        <taxon>Rhodymeniophycidae</taxon>
        <taxon>Gracilariales</taxon>
        <taxon>Gracilariaceae</taxon>
        <taxon>Gracilariopsis</taxon>
    </lineage>
</organism>
<evidence type="ECO:0000313" key="2">
    <source>
        <dbReference type="Proteomes" id="UP000247409"/>
    </source>
</evidence>
<proteinExistence type="predicted"/>
<protein>
    <submittedName>
        <fullName evidence="1">Uncharacterized protein</fullName>
    </submittedName>
</protein>
<name>A0A2V3J272_9FLOR</name>
<dbReference type="AlphaFoldDB" id="A0A2V3J272"/>
<sequence>MLHRYRMPFPKPTRRGRFVKPCSSVSYAPVATVRGSSIRRTTTQALAFIIRGYTLVIPNARANGHVPMPTARARLSDFGGVAEQVPRRQPGANAIFTSPTIKHSFLYELSTIEALYIQGRIRSPPERADAWGPA</sequence>
<keyword evidence="2" id="KW-1185">Reference proteome</keyword>
<gene>
    <name evidence="1" type="ORF">BWQ96_01663</name>
</gene>
<dbReference type="Proteomes" id="UP000247409">
    <property type="component" value="Unassembled WGS sequence"/>
</dbReference>
<reference evidence="1 2" key="1">
    <citation type="journal article" date="2018" name="Mol. Biol. Evol.">
        <title>Analysis of the draft genome of the red seaweed Gracilariopsis chorda provides insights into genome size evolution in Rhodophyta.</title>
        <authorList>
            <person name="Lee J."/>
            <person name="Yang E.C."/>
            <person name="Graf L."/>
            <person name="Yang J.H."/>
            <person name="Qiu H."/>
            <person name="Zel Zion U."/>
            <person name="Chan C.X."/>
            <person name="Stephens T.G."/>
            <person name="Weber A.P.M."/>
            <person name="Boo G.H."/>
            <person name="Boo S.M."/>
            <person name="Kim K.M."/>
            <person name="Shin Y."/>
            <person name="Jung M."/>
            <person name="Lee S.J."/>
            <person name="Yim H.S."/>
            <person name="Lee J.H."/>
            <person name="Bhattacharya D."/>
            <person name="Yoon H.S."/>
        </authorList>
    </citation>
    <scope>NUCLEOTIDE SEQUENCE [LARGE SCALE GENOMIC DNA]</scope>
    <source>
        <strain evidence="1 2">SKKU-2015</strain>
        <tissue evidence="1">Whole body</tissue>
    </source>
</reference>